<dbReference type="AlphaFoldDB" id="A0A2S8GMY9"/>
<feature type="transmembrane region" description="Helical" evidence="1">
    <location>
        <begin position="326"/>
        <end position="348"/>
    </location>
</feature>
<keyword evidence="1" id="KW-0472">Membrane</keyword>
<accession>A0A2S8GMY9</accession>
<sequence length="538" mass="59115">MRGSYRPSGQLILSQFVLWSLATCAAAVLLGLIAFGLFLAGFYLVFIVPCVAAAGIGAANHLAVIKSHCRNYWAPTFAGLIAAVLFFVAYFQAGIVYELGVEGAVRIDLLPAYVQARMESDVIGDVAQHADGKQPVAWENWGLCALEMLFVSAISIIVGRKAVGNPYCEAQDEWMSVATVICKGPTYVEFVNRLMEGPAVETFESLQPVIMTEPGALYLRVFYCERRKYPNRPTQMFLTIGGLIEKKESTPVVGPAAKGGALELFPEEFPVVGRLGNLALRADGTASAAPAVINNVPFVEALSFAYPAMTLGADQRWQITLKSLQYLWIVLMAILVSLAFFLASTGVIRIMESTFIPFAIALTLFFTATFGALIYESCCRMPLKNRLLREALLEAIARRTDRPFDPSREEVFFIERQPIPALTQLVPPHKIGFLRIDVESGMVRWEGEEQRWSVPLMSMKPSIVSSFNDGHSGDKPTALLRAVDEEGNELIAARQVLPLTGLEQRHGRQKQNAQRLCDALNEAAEASQKSQEIVAGDR</sequence>
<keyword evidence="1" id="KW-0812">Transmembrane</keyword>
<dbReference type="EMBL" id="PUHZ01000013">
    <property type="protein sequence ID" value="PQO45803.1"/>
    <property type="molecule type" value="Genomic_DNA"/>
</dbReference>
<reference evidence="2 3" key="1">
    <citation type="submission" date="2018-02" db="EMBL/GenBank/DDBJ databases">
        <title>Comparative genomes isolates from brazilian mangrove.</title>
        <authorList>
            <person name="Araujo J.E."/>
            <person name="Taketani R.G."/>
            <person name="Silva M.C.P."/>
            <person name="Loureco M.V."/>
            <person name="Andreote F.D."/>
        </authorList>
    </citation>
    <scope>NUCLEOTIDE SEQUENCE [LARGE SCALE GENOMIC DNA]</scope>
    <source>
        <strain evidence="2 3">Nap-Phe MGV</strain>
    </source>
</reference>
<keyword evidence="1" id="KW-1133">Transmembrane helix</keyword>
<organism evidence="2 3">
    <name type="scientific">Blastopirellula marina</name>
    <dbReference type="NCBI Taxonomy" id="124"/>
    <lineage>
        <taxon>Bacteria</taxon>
        <taxon>Pseudomonadati</taxon>
        <taxon>Planctomycetota</taxon>
        <taxon>Planctomycetia</taxon>
        <taxon>Pirellulales</taxon>
        <taxon>Pirellulaceae</taxon>
        <taxon>Blastopirellula</taxon>
    </lineage>
</organism>
<protein>
    <submittedName>
        <fullName evidence="2">Uncharacterized protein</fullName>
    </submittedName>
</protein>
<evidence type="ECO:0000313" key="3">
    <source>
        <dbReference type="Proteomes" id="UP000237819"/>
    </source>
</evidence>
<feature type="transmembrane region" description="Helical" evidence="1">
    <location>
        <begin position="41"/>
        <end position="65"/>
    </location>
</feature>
<proteinExistence type="predicted"/>
<dbReference type="RefSeq" id="WP_105335827.1">
    <property type="nucleotide sequence ID" value="NZ_PUHZ01000013.1"/>
</dbReference>
<gene>
    <name evidence="2" type="ORF">C5Y93_12835</name>
</gene>
<feature type="transmembrane region" description="Helical" evidence="1">
    <location>
        <begin position="140"/>
        <end position="158"/>
    </location>
</feature>
<evidence type="ECO:0000256" key="1">
    <source>
        <dbReference type="SAM" id="Phobius"/>
    </source>
</evidence>
<feature type="transmembrane region" description="Helical" evidence="1">
    <location>
        <begin position="354"/>
        <end position="375"/>
    </location>
</feature>
<name>A0A2S8GMY9_9BACT</name>
<comment type="caution">
    <text evidence="2">The sequence shown here is derived from an EMBL/GenBank/DDBJ whole genome shotgun (WGS) entry which is preliminary data.</text>
</comment>
<feature type="transmembrane region" description="Helical" evidence="1">
    <location>
        <begin position="12"/>
        <end position="35"/>
    </location>
</feature>
<dbReference type="Proteomes" id="UP000237819">
    <property type="component" value="Unassembled WGS sequence"/>
</dbReference>
<evidence type="ECO:0000313" key="2">
    <source>
        <dbReference type="EMBL" id="PQO45803.1"/>
    </source>
</evidence>
<feature type="transmembrane region" description="Helical" evidence="1">
    <location>
        <begin position="72"/>
        <end position="91"/>
    </location>
</feature>